<dbReference type="Gene3D" id="2.160.10.10">
    <property type="entry name" value="Hexapeptide repeat proteins"/>
    <property type="match status" value="1"/>
</dbReference>
<dbReference type="Proteomes" id="UP000649151">
    <property type="component" value="Unassembled WGS sequence"/>
</dbReference>
<dbReference type="SUPFAM" id="SSF53448">
    <property type="entry name" value="Nucleotide-diphospho-sugar transferases"/>
    <property type="match status" value="1"/>
</dbReference>
<dbReference type="SUPFAM" id="SSF51161">
    <property type="entry name" value="Trimeric LpxA-like enzymes"/>
    <property type="match status" value="1"/>
</dbReference>
<dbReference type="InterPro" id="IPR011831">
    <property type="entry name" value="ADP-Glc_PPase"/>
</dbReference>
<keyword evidence="5" id="KW-0548">Nucleotidyltransferase</keyword>
<feature type="domain" description="Glucose-1-phosphate adenylyltransferase/Bifunctional protein GlmU-like C-terminal hexapeptide" evidence="4">
    <location>
        <begin position="290"/>
        <end position="355"/>
    </location>
</feature>
<sequence length="375" mass="42315">MLAREQKVMGIIFANMHDIALSDITKNRTMASVPFGGRYRLIDFPLSNLVNANIFNIGLITKANYQSLMDHVGSGREWDLSRKTSGLHILPPYGNKNYGIYRGKLEALGSALDYLAGSHEKYVVLSDCEIVSNIDLTPFIEQHQESDADITIMYSSGYLDRQAAQDSIILNFDDTGRLIETMCNPDISGEFNYSLNIMIMEREFLMHIVTEAVSKGEFSFDRDILQKRNKNYKICGYRYDGLVRKIASIKAYYQANIDLLNESVRDQLFTKERLIYTKIRDEAPVRYGLQAHVKNSFIADGCIIEGEVENSIVFRGCKIKKGAVVKNCVLMQGTVIGEKAEVQYTITDKNVTISDFRTMISASTYPAYIAKGTTI</sequence>
<feature type="domain" description="Nucleotidyl transferase" evidence="3">
    <location>
        <begin position="21"/>
        <end position="232"/>
    </location>
</feature>
<evidence type="ECO:0000256" key="2">
    <source>
        <dbReference type="ARBA" id="ARBA00023056"/>
    </source>
</evidence>
<dbReference type="InterPro" id="IPR011004">
    <property type="entry name" value="Trimer_LpxA-like_sf"/>
</dbReference>
<gene>
    <name evidence="5" type="primary">glgD</name>
    <name evidence="5" type="ORF">H8Z77_06515</name>
</gene>
<dbReference type="GO" id="GO:0008878">
    <property type="term" value="F:glucose-1-phosphate adenylyltransferase activity"/>
    <property type="evidence" value="ECO:0007669"/>
    <property type="project" value="UniProtKB-EC"/>
</dbReference>
<dbReference type="InterPro" id="IPR011832">
    <property type="entry name" value="GlgDAde_trans"/>
</dbReference>
<dbReference type="Pfam" id="PF00483">
    <property type="entry name" value="NTP_transferase"/>
    <property type="match status" value="1"/>
</dbReference>
<evidence type="ECO:0000259" key="3">
    <source>
        <dbReference type="Pfam" id="PF00483"/>
    </source>
</evidence>
<dbReference type="Pfam" id="PF24894">
    <property type="entry name" value="Hexapep_GlmU"/>
    <property type="match status" value="1"/>
</dbReference>
<dbReference type="InterPro" id="IPR056818">
    <property type="entry name" value="GlmU/GlgC-like_hexapep"/>
</dbReference>
<evidence type="ECO:0000313" key="6">
    <source>
        <dbReference type="Proteomes" id="UP000649151"/>
    </source>
</evidence>
<dbReference type="NCBIfam" id="TIGR02092">
    <property type="entry name" value="glgD"/>
    <property type="match status" value="1"/>
</dbReference>
<dbReference type="InterPro" id="IPR005835">
    <property type="entry name" value="NTP_transferase_dom"/>
</dbReference>
<keyword evidence="5" id="KW-0808">Transferase</keyword>
<protein>
    <submittedName>
        <fullName evidence="5">Glucose-1-phosphate adenylyltransferase subunit GlgD</fullName>
        <ecNumber evidence="5">2.7.7.27</ecNumber>
    </submittedName>
</protein>
<reference evidence="5 6" key="1">
    <citation type="submission" date="2020-08" db="EMBL/GenBank/DDBJ databases">
        <title>Genome public.</title>
        <authorList>
            <person name="Liu C."/>
            <person name="Sun Q."/>
        </authorList>
    </citation>
    <scope>NUCLEOTIDE SEQUENCE [LARGE SCALE GENOMIC DNA]</scope>
    <source>
        <strain evidence="5 6">NSJ-27</strain>
    </source>
</reference>
<keyword evidence="6" id="KW-1185">Reference proteome</keyword>
<comment type="caution">
    <text evidence="5">The sequence shown here is derived from an EMBL/GenBank/DDBJ whole genome shotgun (WGS) entry which is preliminary data.</text>
</comment>
<dbReference type="RefSeq" id="WP_069986713.1">
    <property type="nucleotide sequence ID" value="NZ_JACOQK010000001.1"/>
</dbReference>
<name>A0ABR7IRB4_9CLOT</name>
<accession>A0ABR7IRB4</accession>
<evidence type="ECO:0000313" key="5">
    <source>
        <dbReference type="EMBL" id="MBC5787671.1"/>
    </source>
</evidence>
<dbReference type="InterPro" id="IPR029044">
    <property type="entry name" value="Nucleotide-diphossugar_trans"/>
</dbReference>
<comment type="similarity">
    <text evidence="1">Belongs to the bacterial/plant glucose-1-phosphate adenylyltransferase family.</text>
</comment>
<proteinExistence type="inferred from homology"/>
<dbReference type="EMBL" id="JACOQK010000001">
    <property type="protein sequence ID" value="MBC5787671.1"/>
    <property type="molecule type" value="Genomic_DNA"/>
</dbReference>
<dbReference type="CDD" id="cd02508">
    <property type="entry name" value="ADP_Glucose_PP"/>
    <property type="match status" value="1"/>
</dbReference>
<dbReference type="CDD" id="cd04651">
    <property type="entry name" value="LbH_G1P_AT_C"/>
    <property type="match status" value="1"/>
</dbReference>
<evidence type="ECO:0000259" key="4">
    <source>
        <dbReference type="Pfam" id="PF24894"/>
    </source>
</evidence>
<keyword evidence="2" id="KW-0320">Glycogen biosynthesis</keyword>
<dbReference type="EC" id="2.7.7.27" evidence="5"/>
<organism evidence="5 6">
    <name type="scientific">Clostridium facile</name>
    <dbReference type="NCBI Taxonomy" id="2763035"/>
    <lineage>
        <taxon>Bacteria</taxon>
        <taxon>Bacillati</taxon>
        <taxon>Bacillota</taxon>
        <taxon>Clostridia</taxon>
        <taxon>Eubacteriales</taxon>
        <taxon>Clostridiaceae</taxon>
        <taxon>Clostridium</taxon>
    </lineage>
</organism>
<dbReference type="PANTHER" id="PTHR43523:SF6">
    <property type="entry name" value="GLYCOGEN BIOSYNTHESIS PROTEIN GLGD"/>
    <property type="match status" value="1"/>
</dbReference>
<evidence type="ECO:0000256" key="1">
    <source>
        <dbReference type="ARBA" id="ARBA00010443"/>
    </source>
</evidence>
<dbReference type="PANTHER" id="PTHR43523">
    <property type="entry name" value="GLUCOSE-1-PHOSPHATE ADENYLYLTRANSFERASE-RELATED"/>
    <property type="match status" value="1"/>
</dbReference>
<dbReference type="Gene3D" id="3.90.550.10">
    <property type="entry name" value="Spore Coat Polysaccharide Biosynthesis Protein SpsA, Chain A"/>
    <property type="match status" value="1"/>
</dbReference>